<dbReference type="InterPro" id="IPR010281">
    <property type="entry name" value="DUF885"/>
</dbReference>
<feature type="compositionally biased region" description="Polar residues" evidence="1">
    <location>
        <begin position="623"/>
        <end position="635"/>
    </location>
</feature>
<feature type="signal peptide" evidence="2">
    <location>
        <begin position="1"/>
        <end position="21"/>
    </location>
</feature>
<evidence type="ECO:0000256" key="2">
    <source>
        <dbReference type="SAM" id="SignalP"/>
    </source>
</evidence>
<feature type="chain" id="PRO_5047548344" evidence="2">
    <location>
        <begin position="22"/>
        <end position="644"/>
    </location>
</feature>
<name>A0ABY6ABB4_9GAMM</name>
<dbReference type="Pfam" id="PF05960">
    <property type="entry name" value="DUF885"/>
    <property type="match status" value="1"/>
</dbReference>
<feature type="region of interest" description="Disordered" evidence="1">
    <location>
        <begin position="618"/>
        <end position="644"/>
    </location>
</feature>
<keyword evidence="2" id="KW-0732">Signal</keyword>
<dbReference type="EMBL" id="CP054475">
    <property type="protein sequence ID" value="UXD88002.1"/>
    <property type="molecule type" value="Genomic_DNA"/>
</dbReference>
<proteinExistence type="predicted"/>
<organism evidence="3 4">
    <name type="scientific">Thalassolituus hydrocarboniclasticus</name>
    <dbReference type="NCBI Taxonomy" id="2742796"/>
    <lineage>
        <taxon>Bacteria</taxon>
        <taxon>Pseudomonadati</taxon>
        <taxon>Pseudomonadota</taxon>
        <taxon>Gammaproteobacteria</taxon>
        <taxon>Oceanospirillales</taxon>
        <taxon>Oceanospirillaceae</taxon>
        <taxon>Thalassolituus</taxon>
    </lineage>
</organism>
<evidence type="ECO:0000256" key="1">
    <source>
        <dbReference type="SAM" id="MobiDB-lite"/>
    </source>
</evidence>
<sequence>MNSLLRPATLSCLLILAGCQAMLPKSGSPVQVQVYSQEQQQQANAAADELFNEYYQFALEQSPVLRSQLGISGQFDWDDISPEAREQQVAFYQDLRSRLHAIDEEALSADHQASYRTLLSDLEFSLLMVPFEQHRYAFSQMGGWHTLVVDVLINNHPISSVPEAHDYISRMKTIPALFKRWSENIRAAEEDGIIPPAFVYPAVESSMEAIIKGIPFDNGPDVSPLWADFNSKLDQLDLYPSSRKLLERKARSALLQDVLPAYRNMLALVREQKQRAPQHQAALNLSDGLRYYQLLLTHYTNSQFDADRIHQLGLTEVTRIQQEIIALMPALGYQPADGSNNQQQLRDFFQWMEERSYRFPDDQQGRDEFIGYQKNKVRQMAERLPYFFTRLPVSPIVVKAVEDYRQSNAPIAFYESPSMDGTRPGIYYVNPARMNDLPRYRLAALAFHEALPGHHMQIALTQENEQLPDFRRNLSYSAFSEGWALYAEKLAAEMGAYESAEEEYGRLVMELWRAMRLVLDTGLHAKGWSREQAINFRLENTPFSRADSEAAVNRYLVMPGQATSYKMGELRILSIRQQVKDILGSRFDLAAFHSALLSQGALPLDVLQEWMIRWAKQQKNKQPKATTAAMNNASDVTDKPTDKE</sequence>
<evidence type="ECO:0000313" key="3">
    <source>
        <dbReference type="EMBL" id="UXD88002.1"/>
    </source>
</evidence>
<reference evidence="4" key="1">
    <citation type="submission" date="2020-06" db="EMBL/GenBank/DDBJ databases">
        <title>Thalassolituus marinus alknpb1M-1, a hydrocarbon-degrading bacterium isolated from the deep-sea overlying water using an in-situ strategy from the South China Sea basin.</title>
        <authorList>
            <person name="Dong C."/>
            <person name="Chen Y."/>
            <person name="Shao Z."/>
        </authorList>
    </citation>
    <scope>NUCLEOTIDE SEQUENCE [LARGE SCALE GENOMIC DNA]</scope>
    <source>
        <strain evidence="4">alknpb1M-1</strain>
    </source>
</reference>
<protein>
    <submittedName>
        <fullName evidence="3">DUF885 domain-containing protein</fullName>
    </submittedName>
</protein>
<dbReference type="Proteomes" id="UP001065322">
    <property type="component" value="Chromosome"/>
</dbReference>
<accession>A0ABY6ABB4</accession>
<dbReference type="PANTHER" id="PTHR33361:SF16">
    <property type="entry name" value="DUF885 DOMAIN-CONTAINING PROTEIN"/>
    <property type="match status" value="1"/>
</dbReference>
<keyword evidence="4" id="KW-1185">Reference proteome</keyword>
<dbReference type="PROSITE" id="PS51257">
    <property type="entry name" value="PROKAR_LIPOPROTEIN"/>
    <property type="match status" value="1"/>
</dbReference>
<gene>
    <name evidence="3" type="ORF">HUF19_11420</name>
</gene>
<evidence type="ECO:0000313" key="4">
    <source>
        <dbReference type="Proteomes" id="UP001065322"/>
    </source>
</evidence>
<dbReference type="RefSeq" id="WP_260996756.1">
    <property type="nucleotide sequence ID" value="NZ_CP054475.1"/>
</dbReference>
<dbReference type="PANTHER" id="PTHR33361">
    <property type="entry name" value="GLR0591 PROTEIN"/>
    <property type="match status" value="1"/>
</dbReference>